<comment type="subcellular location">
    <subcellularLocation>
        <location evidence="3">Cytoplasm</location>
    </subcellularLocation>
    <text evidence="3">The tmRNA-SmpB complex associates with stalled 70S ribosomes.</text>
</comment>
<dbReference type="GO" id="GO:0070930">
    <property type="term" value="P:trans-translation-dependent protein tagging"/>
    <property type="evidence" value="ECO:0007669"/>
    <property type="project" value="TreeGrafter"/>
</dbReference>
<dbReference type="InterPro" id="IPR000037">
    <property type="entry name" value="SsrA-bd_prot"/>
</dbReference>
<dbReference type="CDD" id="cd09294">
    <property type="entry name" value="SmpB"/>
    <property type="match status" value="1"/>
</dbReference>
<dbReference type="NCBIfam" id="NF003843">
    <property type="entry name" value="PRK05422.1"/>
    <property type="match status" value="1"/>
</dbReference>
<dbReference type="HAMAP" id="MF_00023">
    <property type="entry name" value="SmpB"/>
    <property type="match status" value="1"/>
</dbReference>
<comment type="function">
    <text evidence="3">Required for rescue of stalled ribosomes mediated by trans-translation. Binds to transfer-messenger RNA (tmRNA), required for stable association of tmRNA with ribosomes. tmRNA and SmpB together mimic tRNA shape, replacing the anticodon stem-loop with SmpB. tmRNA is encoded by the ssrA gene; the 2 termini fold to resemble tRNA(Ala) and it encodes a 'tag peptide', a short internal open reading frame. During trans-translation Ala-aminoacylated tmRNA acts like a tRNA, entering the A-site of stalled ribosomes, displacing the stalled mRNA. The ribosome then switches to translate the ORF on the tmRNA; the nascent peptide is terminated with the 'tag peptide' encoded by the tmRNA and targeted for degradation. The ribosome is freed to recommence translation, which seems to be the essential function of trans-translation.</text>
</comment>
<organism evidence="4 5">
    <name type="scientific">Pontibacter akesuensis</name>
    <dbReference type="NCBI Taxonomy" id="388950"/>
    <lineage>
        <taxon>Bacteria</taxon>
        <taxon>Pseudomonadati</taxon>
        <taxon>Bacteroidota</taxon>
        <taxon>Cytophagia</taxon>
        <taxon>Cytophagales</taxon>
        <taxon>Hymenobacteraceae</taxon>
        <taxon>Pontibacter</taxon>
    </lineage>
</organism>
<dbReference type="InterPro" id="IPR020081">
    <property type="entry name" value="SsrA-bd_prot_CS"/>
</dbReference>
<protein>
    <recommendedName>
        <fullName evidence="3">SsrA-binding protein</fullName>
    </recommendedName>
    <alternativeName>
        <fullName evidence="3">Small protein B</fullName>
    </alternativeName>
</protein>
<dbReference type="RefSeq" id="WP_068839818.1">
    <property type="nucleotide sequence ID" value="NZ_BMXC01000001.1"/>
</dbReference>
<sequence length="156" mass="18176">MAKQEKDRIKKHVNIVNRKASFEFQFIDKYTAGVMLKGTEIKSIREGKVNMQDGYCVFTNGELWLHNVHISTYTEGTHFNHEPVRTRKLLLKKSELSKLESKTQEQGVTIIPTRIFISDRGFAKVEIALAKGKKLYDKRQDIKEKDIKREMDRSGF</sequence>
<name>A0A1I7GAU0_9BACT</name>
<gene>
    <name evidence="3" type="primary">smpB</name>
    <name evidence="4" type="ORF">SAMN04487941_0874</name>
</gene>
<dbReference type="InterPro" id="IPR023620">
    <property type="entry name" value="SmpB"/>
</dbReference>
<comment type="similarity">
    <text evidence="3">Belongs to the SmpB family.</text>
</comment>
<dbReference type="GO" id="GO:0003723">
    <property type="term" value="F:RNA binding"/>
    <property type="evidence" value="ECO:0007669"/>
    <property type="project" value="UniProtKB-UniRule"/>
</dbReference>
<dbReference type="GO" id="GO:0070929">
    <property type="term" value="P:trans-translation"/>
    <property type="evidence" value="ECO:0007669"/>
    <property type="project" value="UniProtKB-UniRule"/>
</dbReference>
<dbReference type="NCBIfam" id="TIGR00086">
    <property type="entry name" value="smpB"/>
    <property type="match status" value="1"/>
</dbReference>
<dbReference type="EMBL" id="FPCA01000001">
    <property type="protein sequence ID" value="SFU45543.1"/>
    <property type="molecule type" value="Genomic_DNA"/>
</dbReference>
<proteinExistence type="inferred from homology"/>
<keyword evidence="5" id="KW-1185">Reference proteome</keyword>
<evidence type="ECO:0000256" key="2">
    <source>
        <dbReference type="ARBA" id="ARBA00022884"/>
    </source>
</evidence>
<dbReference type="SUPFAM" id="SSF74982">
    <property type="entry name" value="Small protein B (SmpB)"/>
    <property type="match status" value="1"/>
</dbReference>
<evidence type="ECO:0000313" key="4">
    <source>
        <dbReference type="EMBL" id="SFU45543.1"/>
    </source>
</evidence>
<dbReference type="PANTHER" id="PTHR30308:SF2">
    <property type="entry name" value="SSRA-BINDING PROTEIN"/>
    <property type="match status" value="1"/>
</dbReference>
<accession>A0A1I7GAU0</accession>
<keyword evidence="2 3" id="KW-0694">RNA-binding</keyword>
<evidence type="ECO:0000256" key="1">
    <source>
        <dbReference type="ARBA" id="ARBA00022490"/>
    </source>
</evidence>
<keyword evidence="1 3" id="KW-0963">Cytoplasm</keyword>
<dbReference type="Proteomes" id="UP000182491">
    <property type="component" value="Unassembled WGS sequence"/>
</dbReference>
<dbReference type="Gene3D" id="2.40.280.10">
    <property type="match status" value="1"/>
</dbReference>
<dbReference type="OrthoDB" id="9805462at2"/>
<dbReference type="Pfam" id="PF01668">
    <property type="entry name" value="SmpB"/>
    <property type="match status" value="1"/>
</dbReference>
<dbReference type="AlphaFoldDB" id="A0A1I7GAU0"/>
<evidence type="ECO:0000256" key="3">
    <source>
        <dbReference type="HAMAP-Rule" id="MF_00023"/>
    </source>
</evidence>
<dbReference type="STRING" id="388950.GCA_001611675_04010"/>
<evidence type="ECO:0000313" key="5">
    <source>
        <dbReference type="Proteomes" id="UP000182491"/>
    </source>
</evidence>
<dbReference type="PROSITE" id="PS01317">
    <property type="entry name" value="SSRP"/>
    <property type="match status" value="1"/>
</dbReference>
<reference evidence="5" key="1">
    <citation type="submission" date="2016-10" db="EMBL/GenBank/DDBJ databases">
        <authorList>
            <person name="Varghese N."/>
        </authorList>
    </citation>
    <scope>NUCLEOTIDE SEQUENCE [LARGE SCALE GENOMIC DNA]</scope>
    <source>
        <strain evidence="5">DSM 18820</strain>
    </source>
</reference>
<dbReference type="GO" id="GO:0005829">
    <property type="term" value="C:cytosol"/>
    <property type="evidence" value="ECO:0007669"/>
    <property type="project" value="TreeGrafter"/>
</dbReference>
<dbReference type="PANTHER" id="PTHR30308">
    <property type="entry name" value="TMRNA-BINDING COMPONENT OF TRANS-TRANSLATION TAGGING COMPLEX"/>
    <property type="match status" value="1"/>
</dbReference>